<evidence type="ECO:0000256" key="1">
    <source>
        <dbReference type="ARBA" id="ARBA00022649"/>
    </source>
</evidence>
<proteinExistence type="predicted"/>
<dbReference type="Proteomes" id="UP000782880">
    <property type="component" value="Unassembled WGS sequence"/>
</dbReference>
<protein>
    <submittedName>
        <fullName evidence="2">Type II toxin-antitoxin system RelE/ParE family toxin</fullName>
    </submittedName>
</protein>
<dbReference type="Gene3D" id="3.30.2310.20">
    <property type="entry name" value="RelE-like"/>
    <property type="match status" value="1"/>
</dbReference>
<dbReference type="AlphaFoldDB" id="A0A921IHR7"/>
<comment type="caution">
    <text evidence="2">The sequence shown here is derived from an EMBL/GenBank/DDBJ whole genome shotgun (WGS) entry which is preliminary data.</text>
</comment>
<dbReference type="SUPFAM" id="SSF143011">
    <property type="entry name" value="RelE-like"/>
    <property type="match status" value="1"/>
</dbReference>
<reference evidence="2" key="1">
    <citation type="journal article" date="2021" name="PeerJ">
        <title>Extensive microbial diversity within the chicken gut microbiome revealed by metagenomics and culture.</title>
        <authorList>
            <person name="Gilroy R."/>
            <person name="Ravi A."/>
            <person name="Getino M."/>
            <person name="Pursley I."/>
            <person name="Horton D.L."/>
            <person name="Alikhan N.F."/>
            <person name="Baker D."/>
            <person name="Gharbi K."/>
            <person name="Hall N."/>
            <person name="Watson M."/>
            <person name="Adriaenssens E.M."/>
            <person name="Foster-Nyarko E."/>
            <person name="Jarju S."/>
            <person name="Secka A."/>
            <person name="Antonio M."/>
            <person name="Oren A."/>
            <person name="Chaudhuri R.R."/>
            <person name="La Ragione R."/>
            <person name="Hildebrand F."/>
            <person name="Pallen M.J."/>
        </authorList>
    </citation>
    <scope>NUCLEOTIDE SEQUENCE</scope>
    <source>
        <strain evidence="2">ChiBcec21-2208</strain>
    </source>
</reference>
<accession>A0A921IHR7</accession>
<dbReference type="InterPro" id="IPR007712">
    <property type="entry name" value="RelE/ParE_toxin"/>
</dbReference>
<dbReference type="EMBL" id="DYVE01000054">
    <property type="protein sequence ID" value="HJG27374.1"/>
    <property type="molecule type" value="Genomic_DNA"/>
</dbReference>
<name>A0A921IHR7_9FIRM</name>
<sequence>MAELVILEPAQRELEEIAQLHMNLVGPNSARKITDLILDTLSRLEMFPLSGHIPQDKELRNGGYRLVIAGKYICVYRLIADTVFVYHIAHGASNYPTTFKRLLKEEKQ</sequence>
<dbReference type="InterPro" id="IPR035093">
    <property type="entry name" value="RelE/ParE_toxin_dom_sf"/>
</dbReference>
<keyword evidence="1" id="KW-1277">Toxin-antitoxin system</keyword>
<reference evidence="2" key="2">
    <citation type="submission" date="2021-09" db="EMBL/GenBank/DDBJ databases">
        <authorList>
            <person name="Gilroy R."/>
        </authorList>
    </citation>
    <scope>NUCLEOTIDE SEQUENCE</scope>
    <source>
        <strain evidence="2">ChiBcec21-2208</strain>
    </source>
</reference>
<gene>
    <name evidence="2" type="ORF">K8V20_01830</name>
</gene>
<organism evidence="2 3">
    <name type="scientific">Subdoligranulum variabile</name>
    <dbReference type="NCBI Taxonomy" id="214851"/>
    <lineage>
        <taxon>Bacteria</taxon>
        <taxon>Bacillati</taxon>
        <taxon>Bacillota</taxon>
        <taxon>Clostridia</taxon>
        <taxon>Eubacteriales</taxon>
        <taxon>Oscillospiraceae</taxon>
        <taxon>Subdoligranulum</taxon>
    </lineage>
</organism>
<evidence type="ECO:0000313" key="3">
    <source>
        <dbReference type="Proteomes" id="UP000782880"/>
    </source>
</evidence>
<dbReference type="Pfam" id="PF05016">
    <property type="entry name" value="ParE_toxin"/>
    <property type="match status" value="1"/>
</dbReference>
<evidence type="ECO:0000313" key="2">
    <source>
        <dbReference type="EMBL" id="HJG27374.1"/>
    </source>
</evidence>